<evidence type="ECO:0000256" key="2">
    <source>
        <dbReference type="SAM" id="SignalP"/>
    </source>
</evidence>
<dbReference type="Gene3D" id="3.40.50.720">
    <property type="entry name" value="NAD(P)-binding Rossmann-like Domain"/>
    <property type="match status" value="1"/>
</dbReference>
<protein>
    <submittedName>
        <fullName evidence="3">Uncharacterized protein</fullName>
    </submittedName>
</protein>
<dbReference type="GeneTree" id="ENSGT00940000164342"/>
<name>A0A8C5LTU1_9ANUR</name>
<organism evidence="3 4">
    <name type="scientific">Leptobrachium leishanense</name>
    <name type="common">Leishan spiny toad</name>
    <dbReference type="NCBI Taxonomy" id="445787"/>
    <lineage>
        <taxon>Eukaryota</taxon>
        <taxon>Metazoa</taxon>
        <taxon>Chordata</taxon>
        <taxon>Craniata</taxon>
        <taxon>Vertebrata</taxon>
        <taxon>Euteleostomi</taxon>
        <taxon>Amphibia</taxon>
        <taxon>Batrachia</taxon>
        <taxon>Anura</taxon>
        <taxon>Pelobatoidea</taxon>
        <taxon>Megophryidae</taxon>
        <taxon>Leptobrachium</taxon>
    </lineage>
</organism>
<accession>A0A8C5LTU1</accession>
<reference evidence="3" key="2">
    <citation type="submission" date="2025-09" db="UniProtKB">
        <authorList>
            <consortium name="Ensembl"/>
        </authorList>
    </citation>
    <scope>IDENTIFICATION</scope>
</reference>
<keyword evidence="2" id="KW-0732">Signal</keyword>
<dbReference type="Pfam" id="PF00106">
    <property type="entry name" value="adh_short"/>
    <property type="match status" value="1"/>
</dbReference>
<dbReference type="SUPFAM" id="SSF51735">
    <property type="entry name" value="NAD(P)-binding Rossmann-fold domains"/>
    <property type="match status" value="1"/>
</dbReference>
<feature type="signal peptide" evidence="2">
    <location>
        <begin position="1"/>
        <end position="17"/>
    </location>
</feature>
<dbReference type="OrthoDB" id="3592703at2759"/>
<dbReference type="Ensembl" id="ENSLLET00000003223.1">
    <property type="protein sequence ID" value="ENSLLEP00000003089.1"/>
    <property type="gene ID" value="ENSLLEG00000001938.1"/>
</dbReference>
<dbReference type="InterPro" id="IPR002347">
    <property type="entry name" value="SDR_fam"/>
</dbReference>
<dbReference type="Proteomes" id="UP000694569">
    <property type="component" value="Unplaced"/>
</dbReference>
<dbReference type="PANTHER" id="PTHR43943">
    <property type="entry name" value="DEHYDROGENASE/REDUCTASE (SDR FAMILY) MEMBER 4"/>
    <property type="match status" value="1"/>
</dbReference>
<reference evidence="3" key="1">
    <citation type="submission" date="2025-08" db="UniProtKB">
        <authorList>
            <consortium name="Ensembl"/>
        </authorList>
    </citation>
    <scope>IDENTIFICATION</scope>
</reference>
<evidence type="ECO:0000313" key="3">
    <source>
        <dbReference type="Ensembl" id="ENSLLEP00000003089.1"/>
    </source>
</evidence>
<proteinExistence type="inferred from homology"/>
<feature type="chain" id="PRO_5034584168" evidence="2">
    <location>
        <begin position="18"/>
        <end position="371"/>
    </location>
</feature>
<dbReference type="PANTHER" id="PTHR43943:SF2">
    <property type="entry name" value="DEHYDROGENASE_REDUCTASE 4"/>
    <property type="match status" value="1"/>
</dbReference>
<keyword evidence="4" id="KW-1185">Reference proteome</keyword>
<dbReference type="InterPro" id="IPR036291">
    <property type="entry name" value="NAD(P)-bd_dom_sf"/>
</dbReference>
<comment type="similarity">
    <text evidence="1">Belongs to the short-chain dehydrogenases/reductases (SDR) family.</text>
</comment>
<sequence>MLLLGCFFFLLSLTTFSYNRDRAEIYISKEGYITTLSLICYIFGVPEGLYVYYKFPVVVSILYQQGAICETNWHVIFCRDVDLTPCYHHLIQDVTFHSNHSKSQSLKGIWNKMESKNVLDGKVAIVTGSTYGIGLAIARRFAQDGAHVVLSSRKQENVDKAVKQLKDEGLSVAGIVCHVGVGEHREKLITKALELHGKIDILICNAAVNPFVGPLLDTTEEMWEKVFRVNVISTFLMVKHAVPHMQKQGGGSVVICSSFVGYIPLPVSSVGPGLDSISFARTSSRINRNLDTVYFLENCDWRVFKLSFGVGGLHFKTLYQHAADKFKRVHRSLCNLKNNTTWLDQYLSPVIAAYEHQSKWLGPGIDQYQIQ</sequence>
<dbReference type="PRINTS" id="PR00081">
    <property type="entry name" value="GDHRDH"/>
</dbReference>
<dbReference type="AlphaFoldDB" id="A0A8C5LTU1"/>
<evidence type="ECO:0000313" key="4">
    <source>
        <dbReference type="Proteomes" id="UP000694569"/>
    </source>
</evidence>
<dbReference type="GO" id="GO:0004090">
    <property type="term" value="F:carbonyl reductase (NADPH) activity"/>
    <property type="evidence" value="ECO:0007669"/>
    <property type="project" value="TreeGrafter"/>
</dbReference>
<evidence type="ECO:0000256" key="1">
    <source>
        <dbReference type="ARBA" id="ARBA00006484"/>
    </source>
</evidence>